<reference evidence="2 5" key="3">
    <citation type="submission" date="2020-05" db="EMBL/GenBank/DDBJ databases">
        <title>Vigna angularis (adzuki bean) Var. LongXiaoDou No. 4 denovo assembly.</title>
        <authorList>
            <person name="Xiang H."/>
        </authorList>
    </citation>
    <scope>NUCLEOTIDE SEQUENCE [LARGE SCALE GENOMIC DNA]</scope>
    <source>
        <tissue evidence="2">Leaf</tissue>
    </source>
</reference>
<feature type="domain" description="PATROL1-like C-terminal" evidence="1">
    <location>
        <begin position="104"/>
        <end position="161"/>
    </location>
</feature>
<dbReference type="InterPro" id="IPR057984">
    <property type="entry name" value="PATROL1_C"/>
</dbReference>
<evidence type="ECO:0000313" key="4">
    <source>
        <dbReference type="Proteomes" id="UP000053144"/>
    </source>
</evidence>
<dbReference type="Proteomes" id="UP000053144">
    <property type="component" value="Chromosome 5"/>
</dbReference>
<dbReference type="EMBL" id="JABFOF010000011">
    <property type="protein sequence ID" value="KAG2371749.1"/>
    <property type="molecule type" value="Genomic_DNA"/>
</dbReference>
<evidence type="ECO:0000313" key="5">
    <source>
        <dbReference type="Proteomes" id="UP000743370"/>
    </source>
</evidence>
<proteinExistence type="predicted"/>
<name>A0A0L9UMH0_PHAAN</name>
<dbReference type="STRING" id="3914.A0A0L9UMH0"/>
<dbReference type="AlphaFoldDB" id="A0A0L9UMH0"/>
<evidence type="ECO:0000259" key="1">
    <source>
        <dbReference type="Pfam" id="PF25761"/>
    </source>
</evidence>
<evidence type="ECO:0000313" key="2">
    <source>
        <dbReference type="EMBL" id="KAG2371749.1"/>
    </source>
</evidence>
<dbReference type="InterPro" id="IPR008528">
    <property type="entry name" value="unc-13_homologue"/>
</dbReference>
<dbReference type="EMBL" id="CM003375">
    <property type="protein sequence ID" value="KOM43744.1"/>
    <property type="molecule type" value="Genomic_DNA"/>
</dbReference>
<evidence type="ECO:0000313" key="3">
    <source>
        <dbReference type="EMBL" id="KOM43744.1"/>
    </source>
</evidence>
<dbReference type="Gramene" id="KOM43744">
    <property type="protein sequence ID" value="KOM43744"/>
    <property type="gene ID" value="LR48_Vigan05g134900"/>
</dbReference>
<dbReference type="PANTHER" id="PTHR31280">
    <property type="entry name" value="PROTEIN UNC-13 HOMOLOG"/>
    <property type="match status" value="1"/>
</dbReference>
<accession>A0A0L9UMH0</accession>
<protein>
    <recommendedName>
        <fullName evidence="1">PATROL1-like C-terminal domain-containing protein</fullName>
    </recommendedName>
</protein>
<dbReference type="Proteomes" id="UP000743370">
    <property type="component" value="Unassembled WGS sequence"/>
</dbReference>
<organism evidence="3 4">
    <name type="scientific">Phaseolus angularis</name>
    <name type="common">Azuki bean</name>
    <name type="synonym">Vigna angularis</name>
    <dbReference type="NCBI Taxonomy" id="3914"/>
    <lineage>
        <taxon>Eukaryota</taxon>
        <taxon>Viridiplantae</taxon>
        <taxon>Streptophyta</taxon>
        <taxon>Embryophyta</taxon>
        <taxon>Tracheophyta</taxon>
        <taxon>Spermatophyta</taxon>
        <taxon>Magnoliopsida</taxon>
        <taxon>eudicotyledons</taxon>
        <taxon>Gunneridae</taxon>
        <taxon>Pentapetalae</taxon>
        <taxon>rosids</taxon>
        <taxon>fabids</taxon>
        <taxon>Fabales</taxon>
        <taxon>Fabaceae</taxon>
        <taxon>Papilionoideae</taxon>
        <taxon>50 kb inversion clade</taxon>
        <taxon>NPAAA clade</taxon>
        <taxon>indigoferoid/millettioid clade</taxon>
        <taxon>Phaseoleae</taxon>
        <taxon>Vigna</taxon>
    </lineage>
</organism>
<sequence>MAADKLEKDLVHIAVEDSVDSDDGGKSVIREMCPFEAETVWILGANEECFAPSALEILGIINDSLEALFVLPIIPMHAILLPQFMFALDKSLQQYILKAKAGCEDGMEKRLKFKLSKAASVEGIHQLSETMAYKVIFHDLRHVLWDDLYVGEVSSTRIEPFSWGA</sequence>
<gene>
    <name evidence="2" type="ORF">HKW66_Vig0219230</name>
    <name evidence="3" type="ORF">LR48_Vigan05g134900</name>
</gene>
<reference evidence="3" key="2">
    <citation type="submission" date="2015-02" db="EMBL/GenBank/DDBJ databases">
        <authorList>
            <person name="Chooi Y.-H."/>
        </authorList>
    </citation>
    <scope>NUCLEOTIDE SEQUENCE</scope>
    <source>
        <tissue evidence="3">Seedling</tissue>
    </source>
</reference>
<reference evidence="4" key="1">
    <citation type="journal article" date="2015" name="Proc. Natl. Acad. Sci. U.S.A.">
        <title>Genome sequencing of adzuki bean (Vigna angularis) provides insight into high starch and low fat accumulation and domestication.</title>
        <authorList>
            <person name="Yang K."/>
            <person name="Tian Z."/>
            <person name="Chen C."/>
            <person name="Luo L."/>
            <person name="Zhao B."/>
            <person name="Wang Z."/>
            <person name="Yu L."/>
            <person name="Li Y."/>
            <person name="Sun Y."/>
            <person name="Li W."/>
            <person name="Chen Y."/>
            <person name="Li Y."/>
            <person name="Zhang Y."/>
            <person name="Ai D."/>
            <person name="Zhao J."/>
            <person name="Shang C."/>
            <person name="Ma Y."/>
            <person name="Wu B."/>
            <person name="Wang M."/>
            <person name="Gao L."/>
            <person name="Sun D."/>
            <person name="Zhang P."/>
            <person name="Guo F."/>
            <person name="Wang W."/>
            <person name="Li Y."/>
            <person name="Wang J."/>
            <person name="Varshney R.K."/>
            <person name="Wang J."/>
            <person name="Ling H.Q."/>
            <person name="Wan P."/>
        </authorList>
    </citation>
    <scope>NUCLEOTIDE SEQUENCE</scope>
    <source>
        <strain evidence="4">cv. Jingnong 6</strain>
    </source>
</reference>
<dbReference type="Pfam" id="PF25761">
    <property type="entry name" value="TPR_PATROL1"/>
    <property type="match status" value="1"/>
</dbReference>
<dbReference type="PANTHER" id="PTHR31280:SF16">
    <property type="entry name" value="GLS PROTEIN (DUF810)"/>
    <property type="match status" value="1"/>
</dbReference>